<evidence type="ECO:0000313" key="2">
    <source>
        <dbReference type="Proteomes" id="UP001179952"/>
    </source>
</evidence>
<evidence type="ECO:0000313" key="1">
    <source>
        <dbReference type="EMBL" id="KAK1277767.1"/>
    </source>
</evidence>
<gene>
    <name evidence="1" type="ORF">QJS04_geneDACA023845</name>
</gene>
<keyword evidence="2" id="KW-1185">Reference proteome</keyword>
<protein>
    <submittedName>
        <fullName evidence="1">Uncharacterized protein</fullName>
    </submittedName>
</protein>
<sequence length="54" mass="6076">MEVVREKFGFKQVGGLRIPFDEEAVVEFLGFLEEKMKKKPLVEVGPAAQTVPRA</sequence>
<dbReference type="AlphaFoldDB" id="A0AAV9BN17"/>
<name>A0AAV9BN17_ACOGR</name>
<dbReference type="Proteomes" id="UP001179952">
    <property type="component" value="Unassembled WGS sequence"/>
</dbReference>
<reference evidence="1" key="2">
    <citation type="submission" date="2023-06" db="EMBL/GenBank/DDBJ databases">
        <authorList>
            <person name="Ma L."/>
            <person name="Liu K.-W."/>
            <person name="Li Z."/>
            <person name="Hsiao Y.-Y."/>
            <person name="Qi Y."/>
            <person name="Fu T."/>
            <person name="Tang G."/>
            <person name="Zhang D."/>
            <person name="Sun W.-H."/>
            <person name="Liu D.-K."/>
            <person name="Li Y."/>
            <person name="Chen G.-Z."/>
            <person name="Liu X.-D."/>
            <person name="Liao X.-Y."/>
            <person name="Jiang Y.-T."/>
            <person name="Yu X."/>
            <person name="Hao Y."/>
            <person name="Huang J."/>
            <person name="Zhao X.-W."/>
            <person name="Ke S."/>
            <person name="Chen Y.-Y."/>
            <person name="Wu W.-L."/>
            <person name="Hsu J.-L."/>
            <person name="Lin Y.-F."/>
            <person name="Huang M.-D."/>
            <person name="Li C.-Y."/>
            <person name="Huang L."/>
            <person name="Wang Z.-W."/>
            <person name="Zhao X."/>
            <person name="Zhong W.-Y."/>
            <person name="Peng D.-H."/>
            <person name="Ahmad S."/>
            <person name="Lan S."/>
            <person name="Zhang J.-S."/>
            <person name="Tsai W.-C."/>
            <person name="Van De Peer Y."/>
            <person name="Liu Z.-J."/>
        </authorList>
    </citation>
    <scope>NUCLEOTIDE SEQUENCE</scope>
    <source>
        <strain evidence="1">SCP</strain>
        <tissue evidence="1">Leaves</tissue>
    </source>
</reference>
<reference evidence="1" key="1">
    <citation type="journal article" date="2023" name="Nat. Commun.">
        <title>Diploid and tetraploid genomes of Acorus and the evolution of monocots.</title>
        <authorList>
            <person name="Ma L."/>
            <person name="Liu K.W."/>
            <person name="Li Z."/>
            <person name="Hsiao Y.Y."/>
            <person name="Qi Y."/>
            <person name="Fu T."/>
            <person name="Tang G.D."/>
            <person name="Zhang D."/>
            <person name="Sun W.H."/>
            <person name="Liu D.K."/>
            <person name="Li Y."/>
            <person name="Chen G.Z."/>
            <person name="Liu X.D."/>
            <person name="Liao X.Y."/>
            <person name="Jiang Y.T."/>
            <person name="Yu X."/>
            <person name="Hao Y."/>
            <person name="Huang J."/>
            <person name="Zhao X.W."/>
            <person name="Ke S."/>
            <person name="Chen Y.Y."/>
            <person name="Wu W.L."/>
            <person name="Hsu J.L."/>
            <person name="Lin Y.F."/>
            <person name="Huang M.D."/>
            <person name="Li C.Y."/>
            <person name="Huang L."/>
            <person name="Wang Z.W."/>
            <person name="Zhao X."/>
            <person name="Zhong W.Y."/>
            <person name="Peng D.H."/>
            <person name="Ahmad S."/>
            <person name="Lan S."/>
            <person name="Zhang J.S."/>
            <person name="Tsai W.C."/>
            <person name="Van de Peer Y."/>
            <person name="Liu Z.J."/>
        </authorList>
    </citation>
    <scope>NUCLEOTIDE SEQUENCE</scope>
    <source>
        <strain evidence="1">SCP</strain>
    </source>
</reference>
<dbReference type="EMBL" id="JAUJYN010000002">
    <property type="protein sequence ID" value="KAK1277767.1"/>
    <property type="molecule type" value="Genomic_DNA"/>
</dbReference>
<proteinExistence type="predicted"/>
<organism evidence="1 2">
    <name type="scientific">Acorus gramineus</name>
    <name type="common">Dwarf sweet flag</name>
    <dbReference type="NCBI Taxonomy" id="55184"/>
    <lineage>
        <taxon>Eukaryota</taxon>
        <taxon>Viridiplantae</taxon>
        <taxon>Streptophyta</taxon>
        <taxon>Embryophyta</taxon>
        <taxon>Tracheophyta</taxon>
        <taxon>Spermatophyta</taxon>
        <taxon>Magnoliopsida</taxon>
        <taxon>Liliopsida</taxon>
        <taxon>Acoraceae</taxon>
        <taxon>Acorus</taxon>
    </lineage>
</organism>
<accession>A0AAV9BN17</accession>
<comment type="caution">
    <text evidence="1">The sequence shown here is derived from an EMBL/GenBank/DDBJ whole genome shotgun (WGS) entry which is preliminary data.</text>
</comment>